<dbReference type="Proteomes" id="UP000019335">
    <property type="component" value="Unassembled WGS sequence"/>
</dbReference>
<organism evidence="2 3">
    <name type="scientific">Nannochloropsis gaditana</name>
    <dbReference type="NCBI Taxonomy" id="72520"/>
    <lineage>
        <taxon>Eukaryota</taxon>
        <taxon>Sar</taxon>
        <taxon>Stramenopiles</taxon>
        <taxon>Ochrophyta</taxon>
        <taxon>Eustigmatophyceae</taxon>
        <taxon>Eustigmatales</taxon>
        <taxon>Monodopsidaceae</taxon>
        <taxon>Nannochloropsis</taxon>
    </lineage>
</organism>
<feature type="compositionally biased region" description="Basic and acidic residues" evidence="1">
    <location>
        <begin position="22"/>
        <end position="32"/>
    </location>
</feature>
<evidence type="ECO:0000313" key="2">
    <source>
        <dbReference type="EMBL" id="EWM22311.1"/>
    </source>
</evidence>
<proteinExistence type="predicted"/>
<protein>
    <submittedName>
        <fullName evidence="2">Uncharacterized protein</fullName>
    </submittedName>
</protein>
<dbReference type="AlphaFoldDB" id="W7TPH6"/>
<feature type="compositionally biased region" description="Acidic residues" evidence="1">
    <location>
        <begin position="57"/>
        <end position="82"/>
    </location>
</feature>
<dbReference type="EMBL" id="AZIL01002206">
    <property type="protein sequence ID" value="EWM22311.1"/>
    <property type="molecule type" value="Genomic_DNA"/>
</dbReference>
<reference evidence="2 3" key="1">
    <citation type="journal article" date="2014" name="Mol. Plant">
        <title>Chromosome Scale Genome Assembly and Transcriptome Profiling of Nannochloropsis gaditana in Nitrogen Depletion.</title>
        <authorList>
            <person name="Corteggiani Carpinelli E."/>
            <person name="Telatin A."/>
            <person name="Vitulo N."/>
            <person name="Forcato C."/>
            <person name="D'Angelo M."/>
            <person name="Schiavon R."/>
            <person name="Vezzi A."/>
            <person name="Giacometti G.M."/>
            <person name="Morosinotto T."/>
            <person name="Valle G."/>
        </authorList>
    </citation>
    <scope>NUCLEOTIDE SEQUENCE [LARGE SCALE GENOMIC DNA]</scope>
    <source>
        <strain evidence="2 3">B-31</strain>
    </source>
</reference>
<dbReference type="OrthoDB" id="10538313at2759"/>
<evidence type="ECO:0000256" key="1">
    <source>
        <dbReference type="SAM" id="MobiDB-lite"/>
    </source>
</evidence>
<evidence type="ECO:0000313" key="3">
    <source>
        <dbReference type="Proteomes" id="UP000019335"/>
    </source>
</evidence>
<feature type="region of interest" description="Disordered" evidence="1">
    <location>
        <begin position="22"/>
        <end position="82"/>
    </location>
</feature>
<sequence>MGAVGAGAREVLGRVRTLRRRVEEEEGGEGRCGEAGAGRRKGRKGRRRIACVREEEASGEEGVEEGEEGQEGGREEEGEGGGEETLALVEAFVAQGDSLTSAVTSWVHSERQKRVGGRGGGRGQVGWLKRCPPSLCALEKVQGAIRTLGLTVGDISVFLGPDWILPTGGLKERRREINKERQRLRGLVVALMTRQEELRQEVRRRQARKATVTDEEVEGEEEEELYVSMGKIRKGGCKRKRRLRSRNLVVDRWLMDEDGDDAFADLEDFIMPDEYT</sequence>
<keyword evidence="3" id="KW-1185">Reference proteome</keyword>
<feature type="compositionally biased region" description="Basic residues" evidence="1">
    <location>
        <begin position="38"/>
        <end position="50"/>
    </location>
</feature>
<name>W7TPH6_9STRA</name>
<comment type="caution">
    <text evidence="2">The sequence shown here is derived from an EMBL/GenBank/DDBJ whole genome shotgun (WGS) entry which is preliminary data.</text>
</comment>
<gene>
    <name evidence="2" type="ORF">Naga_101969g1</name>
</gene>
<accession>W7TPH6</accession>